<sequence>MDDFRVAICFVKRVTGIRSVQVTLYLDYTASLESAEKHHKREAQEEDVAEFRVAPAGNLLRMITSAHTPPHLPHPLHSPSPPSSSLPPASSA</sequence>
<gene>
    <name evidence="2" type="ORF">BV898_05881</name>
</gene>
<accession>A0A1W0WY10</accession>
<comment type="caution">
    <text evidence="2">The sequence shown here is derived from an EMBL/GenBank/DDBJ whole genome shotgun (WGS) entry which is preliminary data.</text>
</comment>
<dbReference type="Proteomes" id="UP000192578">
    <property type="component" value="Unassembled WGS sequence"/>
</dbReference>
<name>A0A1W0WY10_HYPEX</name>
<evidence type="ECO:0000256" key="1">
    <source>
        <dbReference type="SAM" id="MobiDB-lite"/>
    </source>
</evidence>
<feature type="region of interest" description="Disordered" evidence="1">
    <location>
        <begin position="65"/>
        <end position="92"/>
    </location>
</feature>
<dbReference type="AlphaFoldDB" id="A0A1W0WY10"/>
<organism evidence="2 3">
    <name type="scientific">Hypsibius exemplaris</name>
    <name type="common">Freshwater tardigrade</name>
    <dbReference type="NCBI Taxonomy" id="2072580"/>
    <lineage>
        <taxon>Eukaryota</taxon>
        <taxon>Metazoa</taxon>
        <taxon>Ecdysozoa</taxon>
        <taxon>Tardigrada</taxon>
        <taxon>Eutardigrada</taxon>
        <taxon>Parachela</taxon>
        <taxon>Hypsibioidea</taxon>
        <taxon>Hypsibiidae</taxon>
        <taxon>Hypsibius</taxon>
    </lineage>
</organism>
<evidence type="ECO:0000313" key="3">
    <source>
        <dbReference type="Proteomes" id="UP000192578"/>
    </source>
</evidence>
<keyword evidence="3" id="KW-1185">Reference proteome</keyword>
<protein>
    <submittedName>
        <fullName evidence="2">Uncharacterized protein</fullName>
    </submittedName>
</protein>
<feature type="compositionally biased region" description="Pro residues" evidence="1">
    <location>
        <begin position="70"/>
        <end position="85"/>
    </location>
</feature>
<evidence type="ECO:0000313" key="2">
    <source>
        <dbReference type="EMBL" id="OQV20088.1"/>
    </source>
</evidence>
<proteinExistence type="predicted"/>
<reference evidence="3" key="1">
    <citation type="submission" date="2017-01" db="EMBL/GenBank/DDBJ databases">
        <title>Comparative genomics of anhydrobiosis in the tardigrade Hypsibius dujardini.</title>
        <authorList>
            <person name="Yoshida Y."/>
            <person name="Koutsovoulos G."/>
            <person name="Laetsch D."/>
            <person name="Stevens L."/>
            <person name="Kumar S."/>
            <person name="Horikawa D."/>
            <person name="Ishino K."/>
            <person name="Komine S."/>
            <person name="Tomita M."/>
            <person name="Blaxter M."/>
            <person name="Arakawa K."/>
        </authorList>
    </citation>
    <scope>NUCLEOTIDE SEQUENCE [LARGE SCALE GENOMIC DNA]</scope>
    <source>
        <strain evidence="3">Z151</strain>
    </source>
</reference>
<dbReference type="EMBL" id="MTYJ01000033">
    <property type="protein sequence ID" value="OQV20088.1"/>
    <property type="molecule type" value="Genomic_DNA"/>
</dbReference>